<dbReference type="Proteomes" id="UP000469185">
    <property type="component" value="Unassembled WGS sequence"/>
</dbReference>
<dbReference type="EMBL" id="JAAGOB010000007">
    <property type="protein sequence ID" value="NED96376.1"/>
    <property type="molecule type" value="Genomic_DNA"/>
</dbReference>
<dbReference type="InterPro" id="IPR024083">
    <property type="entry name" value="Fumarase/histidase_N"/>
</dbReference>
<dbReference type="InterPro" id="IPR000362">
    <property type="entry name" value="Fumarate_lyase_fam"/>
</dbReference>
<dbReference type="GO" id="GO:0006531">
    <property type="term" value="P:aspartate metabolic process"/>
    <property type="evidence" value="ECO:0007669"/>
    <property type="project" value="TreeGrafter"/>
</dbReference>
<dbReference type="Gene3D" id="1.20.200.10">
    <property type="entry name" value="Fumarase/aspartase (Central domain)"/>
    <property type="match status" value="1"/>
</dbReference>
<keyword evidence="1 4" id="KW-0456">Lyase</keyword>
<protein>
    <submittedName>
        <fullName evidence="4">Aspartate ammonia-lyase</fullName>
    </submittedName>
</protein>
<organism evidence="4 5">
    <name type="scientific">Phytoactinopolyspora alkaliphila</name>
    <dbReference type="NCBI Taxonomy" id="1783498"/>
    <lineage>
        <taxon>Bacteria</taxon>
        <taxon>Bacillati</taxon>
        <taxon>Actinomycetota</taxon>
        <taxon>Actinomycetes</taxon>
        <taxon>Jiangellales</taxon>
        <taxon>Jiangellaceae</taxon>
        <taxon>Phytoactinopolyspora</taxon>
    </lineage>
</organism>
<dbReference type="PANTHER" id="PTHR42696">
    <property type="entry name" value="ASPARTATE AMMONIA-LYASE"/>
    <property type="match status" value="1"/>
</dbReference>
<evidence type="ECO:0000256" key="1">
    <source>
        <dbReference type="ARBA" id="ARBA00023239"/>
    </source>
</evidence>
<evidence type="ECO:0000259" key="3">
    <source>
        <dbReference type="Pfam" id="PF00206"/>
    </source>
</evidence>
<dbReference type="GO" id="GO:0008797">
    <property type="term" value="F:aspartate ammonia-lyase activity"/>
    <property type="evidence" value="ECO:0007669"/>
    <property type="project" value="TreeGrafter"/>
</dbReference>
<dbReference type="GO" id="GO:0005829">
    <property type="term" value="C:cytosol"/>
    <property type="evidence" value="ECO:0007669"/>
    <property type="project" value="TreeGrafter"/>
</dbReference>
<dbReference type="InterPro" id="IPR022761">
    <property type="entry name" value="Fumarate_lyase_N"/>
</dbReference>
<dbReference type="PANTHER" id="PTHR42696:SF2">
    <property type="entry name" value="ASPARTATE AMMONIA-LYASE"/>
    <property type="match status" value="1"/>
</dbReference>
<dbReference type="AlphaFoldDB" id="A0A6N9YMW0"/>
<dbReference type="InterPro" id="IPR020557">
    <property type="entry name" value="Fumarate_lyase_CS"/>
</dbReference>
<accession>A0A6N9YMW0</accession>
<name>A0A6N9YMW0_9ACTN</name>
<evidence type="ECO:0000313" key="4">
    <source>
        <dbReference type="EMBL" id="NED96376.1"/>
    </source>
</evidence>
<dbReference type="RefSeq" id="WP_163819172.1">
    <property type="nucleotide sequence ID" value="NZ_JAAGOB010000007.1"/>
</dbReference>
<dbReference type="Gene3D" id="1.10.275.10">
    <property type="entry name" value="Fumarase/aspartase (N-terminal domain)"/>
    <property type="match status" value="1"/>
</dbReference>
<dbReference type="PRINTS" id="PR00149">
    <property type="entry name" value="FUMRATELYASE"/>
</dbReference>
<dbReference type="Pfam" id="PF00206">
    <property type="entry name" value="Lyase_1"/>
    <property type="match status" value="1"/>
</dbReference>
<dbReference type="InterPro" id="IPR008948">
    <property type="entry name" value="L-Aspartase-like"/>
</dbReference>
<reference evidence="4 5" key="1">
    <citation type="submission" date="2020-02" db="EMBL/GenBank/DDBJ databases">
        <authorList>
            <person name="Li X.-J."/>
            <person name="Feng X.-M."/>
        </authorList>
    </citation>
    <scope>NUCLEOTIDE SEQUENCE [LARGE SCALE GENOMIC DNA]</scope>
    <source>
        <strain evidence="4 5">CGMCC 4.7225</strain>
    </source>
</reference>
<proteinExistence type="predicted"/>
<sequence>MERLARTDTESQIFYADQTRLALENFPHGGRRLSDVPEFVRAYGLVKLACARANIELGVIDATRGEAIVAAARSVAALEHLPQFRTALVQGGGGTSSNMNVNEVIATLANRMLDASGLLDGDGTRVHPNDHVNASQSTNDTYPTAMSLTLTERAQPALAALAGLREALLRQAEKGGTTRRLGRTCLRDATSLSVEQTHHAQANIVGHGLTALRESIDALRTVPLGGTVLGTGAGAPGGFARVAVAGLSAETGLDLASPADVFAAMAHPDSLATVAAACRQAAIAMARIAADLRFLSAGPVGGPAEVVLPALQNGSSIMPGKVNPVIPELVIQLSYRVRGNAHTAELAVAAGELELNVMGPVALDALLTCLTDIRDAATYFAEKCIDGLQWDRRATEHALSGSLDGLVDLASANGYTAASRQAEPKQAPVVPGDIRLGTTPSNSE</sequence>
<evidence type="ECO:0000256" key="2">
    <source>
        <dbReference type="SAM" id="MobiDB-lite"/>
    </source>
</evidence>
<keyword evidence="5" id="KW-1185">Reference proteome</keyword>
<dbReference type="PROSITE" id="PS00163">
    <property type="entry name" value="FUMARATE_LYASES"/>
    <property type="match status" value="1"/>
</dbReference>
<dbReference type="InterPro" id="IPR051546">
    <property type="entry name" value="Aspartate_Ammonia-Lyase"/>
</dbReference>
<comment type="caution">
    <text evidence="4">The sequence shown here is derived from an EMBL/GenBank/DDBJ whole genome shotgun (WGS) entry which is preliminary data.</text>
</comment>
<gene>
    <name evidence="4" type="ORF">G1H11_13780</name>
</gene>
<feature type="region of interest" description="Disordered" evidence="2">
    <location>
        <begin position="417"/>
        <end position="444"/>
    </location>
</feature>
<feature type="domain" description="Fumarate lyase N-terminal" evidence="3">
    <location>
        <begin position="15"/>
        <end position="339"/>
    </location>
</feature>
<evidence type="ECO:0000313" key="5">
    <source>
        <dbReference type="Proteomes" id="UP000469185"/>
    </source>
</evidence>
<dbReference type="SUPFAM" id="SSF48557">
    <property type="entry name" value="L-aspartase-like"/>
    <property type="match status" value="1"/>
</dbReference>